<accession>A0ABT0DWF4</accession>
<feature type="region of interest" description="Disordered" evidence="1">
    <location>
        <begin position="375"/>
        <end position="403"/>
    </location>
</feature>
<sequence length="410" mass="42168">MPDPVIRPRNGILLIALQSAEGSPATPSAATDAVPFEDGSVSFNSPYQTEQSNEASGSLVSAAPLVVGQPATISFRSRLKGAGAGATYSVSVKPPLHAALQAAGMRGQFTAAVSAAALTAGTTNSGTLGTGFATTAQQYRGMPLILSGGPGAGRMPLITDYSAAKVALLSDLYGTALSTSTLAALPANWSYAGTSPADNSARATDHPAATIYWYEDGNLYQWVDCRATVDFDGNSARPGMAAFSFTGVFMGRSAAAVPAATIANHSAPLLVQGAGLPPAMQVNRRGLAISRWSLTTGGNIESPEDPNTSFGYAAGQIGGRTPVFEADPLATLVSTRDVLAEIAAFNQYPIALQFGSTAGNRVSLLVPVAQPIEASPTDRGSFRAETTRWQGTSPGKDAYGRDGDRIITFS</sequence>
<gene>
    <name evidence="2" type="ORF">MU848_07630</name>
</gene>
<dbReference type="Proteomes" id="UP001203512">
    <property type="component" value="Unassembled WGS sequence"/>
</dbReference>
<name>A0ABT0DWF4_9SPHN</name>
<dbReference type="EMBL" id="JALKHS010000006">
    <property type="protein sequence ID" value="MCK0531452.1"/>
    <property type="molecule type" value="Genomic_DNA"/>
</dbReference>
<reference evidence="2 3" key="1">
    <citation type="submission" date="2022-04" db="EMBL/GenBank/DDBJ databases">
        <authorList>
            <person name="Huq M.A."/>
        </authorList>
    </citation>
    <scope>NUCLEOTIDE SEQUENCE [LARGE SCALE GENOMIC DNA]</scope>
    <source>
        <strain evidence="2 3">MAH-33</strain>
    </source>
</reference>
<organism evidence="2 3">
    <name type="scientific">Sphingobium agri</name>
    <dbReference type="NCBI Taxonomy" id="2933566"/>
    <lineage>
        <taxon>Bacteria</taxon>
        <taxon>Pseudomonadati</taxon>
        <taxon>Pseudomonadota</taxon>
        <taxon>Alphaproteobacteria</taxon>
        <taxon>Sphingomonadales</taxon>
        <taxon>Sphingomonadaceae</taxon>
        <taxon>Sphingobium</taxon>
    </lineage>
</organism>
<evidence type="ECO:0000256" key="1">
    <source>
        <dbReference type="SAM" id="MobiDB-lite"/>
    </source>
</evidence>
<evidence type="ECO:0000313" key="3">
    <source>
        <dbReference type="Proteomes" id="UP001203512"/>
    </source>
</evidence>
<evidence type="ECO:0000313" key="2">
    <source>
        <dbReference type="EMBL" id="MCK0531452.1"/>
    </source>
</evidence>
<keyword evidence="3" id="KW-1185">Reference proteome</keyword>
<proteinExistence type="predicted"/>
<comment type="caution">
    <text evidence="2">The sequence shown here is derived from an EMBL/GenBank/DDBJ whole genome shotgun (WGS) entry which is preliminary data.</text>
</comment>
<protein>
    <submittedName>
        <fullName evidence="2">Uncharacterized protein</fullName>
    </submittedName>
</protein>
<dbReference type="RefSeq" id="WP_247231069.1">
    <property type="nucleotide sequence ID" value="NZ_JALKHS010000006.1"/>
</dbReference>